<reference evidence="4" key="1">
    <citation type="journal article" date="2019" name="Int. J. Syst. Evol. Microbiol.">
        <title>The Global Catalogue of Microorganisms (GCM) 10K type strain sequencing project: providing services to taxonomists for standard genome sequencing and annotation.</title>
        <authorList>
            <consortium name="The Broad Institute Genomics Platform"/>
            <consortium name="The Broad Institute Genome Sequencing Center for Infectious Disease"/>
            <person name="Wu L."/>
            <person name="Ma J."/>
        </authorList>
    </citation>
    <scope>NUCLEOTIDE SEQUENCE [LARGE SCALE GENOMIC DNA]</scope>
    <source>
        <strain evidence="4">CGMCC 1.15772</strain>
    </source>
</reference>
<feature type="compositionally biased region" description="Basic and acidic residues" evidence="1">
    <location>
        <begin position="60"/>
        <end position="72"/>
    </location>
</feature>
<dbReference type="RefSeq" id="WP_380083467.1">
    <property type="nucleotide sequence ID" value="NZ_JBHSWD010000001.1"/>
</dbReference>
<feature type="region of interest" description="Disordered" evidence="1">
    <location>
        <begin position="1"/>
        <end position="32"/>
    </location>
</feature>
<protein>
    <submittedName>
        <fullName evidence="3">Excalibur calcium-binding domain-containing protein</fullName>
    </submittedName>
</protein>
<comment type="caution">
    <text evidence="3">The sequence shown here is derived from an EMBL/GenBank/DDBJ whole genome shotgun (WGS) entry which is preliminary data.</text>
</comment>
<dbReference type="EMBL" id="JBHSWD010000001">
    <property type="protein sequence ID" value="MFC6592436.1"/>
    <property type="molecule type" value="Genomic_DNA"/>
</dbReference>
<sequence length="72" mass="7418">MGNFAFGEPEPQLAQPAAPKPATQPASRPSAPSSVYYANCAAARAAGAAPLRRGQPGYREAMDRDKAGVACE</sequence>
<feature type="region of interest" description="Disordered" evidence="1">
    <location>
        <begin position="48"/>
        <end position="72"/>
    </location>
</feature>
<evidence type="ECO:0000313" key="4">
    <source>
        <dbReference type="Proteomes" id="UP001596297"/>
    </source>
</evidence>
<feature type="compositionally biased region" description="Low complexity" evidence="1">
    <location>
        <begin position="9"/>
        <end position="26"/>
    </location>
</feature>
<gene>
    <name evidence="3" type="ORF">ACFP81_10795</name>
</gene>
<evidence type="ECO:0000313" key="3">
    <source>
        <dbReference type="EMBL" id="MFC6592436.1"/>
    </source>
</evidence>
<evidence type="ECO:0000259" key="2">
    <source>
        <dbReference type="SMART" id="SM00894"/>
    </source>
</evidence>
<keyword evidence="4" id="KW-1185">Reference proteome</keyword>
<dbReference type="InterPro" id="IPR008613">
    <property type="entry name" value="Excalibur_Ca-bd_domain"/>
</dbReference>
<accession>A0ABW1YDP9</accession>
<organism evidence="3 4">
    <name type="scientific">Deinococcus lacus</name>
    <dbReference type="NCBI Taxonomy" id="392561"/>
    <lineage>
        <taxon>Bacteria</taxon>
        <taxon>Thermotogati</taxon>
        <taxon>Deinococcota</taxon>
        <taxon>Deinococci</taxon>
        <taxon>Deinococcales</taxon>
        <taxon>Deinococcaceae</taxon>
        <taxon>Deinococcus</taxon>
    </lineage>
</organism>
<feature type="domain" description="Excalibur calcium-binding" evidence="2">
    <location>
        <begin position="36"/>
        <end position="72"/>
    </location>
</feature>
<name>A0ABW1YDP9_9DEIO</name>
<proteinExistence type="predicted"/>
<dbReference type="Proteomes" id="UP001596297">
    <property type="component" value="Unassembled WGS sequence"/>
</dbReference>
<evidence type="ECO:0000256" key="1">
    <source>
        <dbReference type="SAM" id="MobiDB-lite"/>
    </source>
</evidence>
<dbReference type="SMART" id="SM00894">
    <property type="entry name" value="Excalibur"/>
    <property type="match status" value="1"/>
</dbReference>
<dbReference type="Pfam" id="PF05901">
    <property type="entry name" value="Excalibur"/>
    <property type="match status" value="1"/>
</dbReference>